<evidence type="ECO:0000313" key="3">
    <source>
        <dbReference type="EMBL" id="MEX3594627.1"/>
    </source>
</evidence>
<feature type="domain" description="CobW C-terminal" evidence="2">
    <location>
        <begin position="166"/>
        <end position="284"/>
    </location>
</feature>
<feature type="region of interest" description="Disordered" evidence="1">
    <location>
        <begin position="287"/>
        <end position="311"/>
    </location>
</feature>
<sequence>MRWPPLEPPERTSESPEIRIQSVLFAVDPETVEDTLWDVSPAVEFDSRPALPAVHETPKGEPRFMPEREYCRTSGEFLAAEVAHSSSLLAVNNLDSALAPHHPEQWDRGVELIGEIAPHLTILDATATPRRSSSTHAGMFASFDEHAAKQRRRPGSIPEYDGAAASTVVLRTSQPVDPALFHRALGTMVAGACRVRGTVHFHTDPSRTVAIEGVGPHVWLEPKEQEPTTLDYIASVLNASTAAATLPDRARRHVSLLPDGLCGCTIAITGSFLDGGQLHELLHAATGAPVDEPPSTNPCQDTPPTQTKETP</sequence>
<keyword evidence="4" id="KW-1185">Reference proteome</keyword>
<dbReference type="RefSeq" id="WP_368629335.1">
    <property type="nucleotide sequence ID" value="NZ_JAYWLU010000007.1"/>
</dbReference>
<comment type="caution">
    <text evidence="3">The sequence shown here is derived from an EMBL/GenBank/DDBJ whole genome shotgun (WGS) entry which is preliminary data.</text>
</comment>
<evidence type="ECO:0000259" key="2">
    <source>
        <dbReference type="Pfam" id="PF07683"/>
    </source>
</evidence>
<organism evidence="3 4">
    <name type="scientific">Kocuria carniphila</name>
    <dbReference type="NCBI Taxonomy" id="262208"/>
    <lineage>
        <taxon>Bacteria</taxon>
        <taxon>Bacillati</taxon>
        <taxon>Actinomycetota</taxon>
        <taxon>Actinomycetes</taxon>
        <taxon>Micrococcales</taxon>
        <taxon>Micrococcaceae</taxon>
        <taxon>Kocuria</taxon>
    </lineage>
</organism>
<proteinExistence type="predicted"/>
<feature type="compositionally biased region" description="Polar residues" evidence="1">
    <location>
        <begin position="297"/>
        <end position="311"/>
    </location>
</feature>
<reference evidence="3 4" key="1">
    <citation type="journal article" date="2024" name="Fungal Genet. Biol.">
        <title>The porcine skin microbiome exhibits broad fungal antagonism.</title>
        <authorList>
            <person name="De La Cruz K.F."/>
            <person name="Townsend E.C."/>
            <person name="Alex Cheong J.Z."/>
            <person name="Salamzade R."/>
            <person name="Liu A."/>
            <person name="Sandstrom S."/>
            <person name="Davila E."/>
            <person name="Huang L."/>
            <person name="Xu K.H."/>
            <person name="Wu S.Y."/>
            <person name="Meudt J.J."/>
            <person name="Shanmuganayagam D."/>
            <person name="Gibson A.L.F."/>
            <person name="Kalan L.R."/>
        </authorList>
    </citation>
    <scope>NUCLEOTIDE SEQUENCE [LARGE SCALE GENOMIC DNA]</scope>
    <source>
        <strain evidence="3 4">LK2625</strain>
    </source>
</reference>
<name>A0ABV3V448_9MICC</name>
<dbReference type="Pfam" id="PF07683">
    <property type="entry name" value="CobW_C"/>
    <property type="match status" value="1"/>
</dbReference>
<dbReference type="Proteomes" id="UP001558481">
    <property type="component" value="Unassembled WGS sequence"/>
</dbReference>
<gene>
    <name evidence="3" type="ORF">VVR66_07870</name>
</gene>
<dbReference type="InterPro" id="IPR011629">
    <property type="entry name" value="CobW-like_C"/>
</dbReference>
<protein>
    <submittedName>
        <fullName evidence="3">GTP-binding protein</fullName>
    </submittedName>
</protein>
<dbReference type="EMBL" id="JAYWLU010000007">
    <property type="protein sequence ID" value="MEX3594627.1"/>
    <property type="molecule type" value="Genomic_DNA"/>
</dbReference>
<accession>A0ABV3V448</accession>
<evidence type="ECO:0000313" key="4">
    <source>
        <dbReference type="Proteomes" id="UP001558481"/>
    </source>
</evidence>
<evidence type="ECO:0000256" key="1">
    <source>
        <dbReference type="SAM" id="MobiDB-lite"/>
    </source>
</evidence>